<feature type="non-terminal residue" evidence="1">
    <location>
        <position position="1"/>
    </location>
</feature>
<dbReference type="EMBL" id="QUTI01065449">
    <property type="protein sequence ID" value="RLN76299.1"/>
    <property type="molecule type" value="Genomic_DNA"/>
</dbReference>
<evidence type="ECO:0000313" key="1">
    <source>
        <dbReference type="EMBL" id="RLN76299.1"/>
    </source>
</evidence>
<comment type="caution">
    <text evidence="1">The sequence shown here is derived from an EMBL/GenBank/DDBJ whole genome shotgun (WGS) entry which is preliminary data.</text>
</comment>
<name>A0A9X8H1T0_APHAT</name>
<evidence type="ECO:0008006" key="3">
    <source>
        <dbReference type="Google" id="ProtNLM"/>
    </source>
</evidence>
<gene>
    <name evidence="1" type="ORF">DYB28_004717</name>
</gene>
<dbReference type="InterPro" id="IPR039261">
    <property type="entry name" value="FNR_nucleotide-bd"/>
</dbReference>
<proteinExistence type="predicted"/>
<dbReference type="SUPFAM" id="SSF52343">
    <property type="entry name" value="Ferredoxin reductase-like, C-terminal NADP-linked domain"/>
    <property type="match status" value="1"/>
</dbReference>
<accession>A0A9X8H1T0</accession>
<dbReference type="Proteomes" id="UP000275652">
    <property type="component" value="Unassembled WGS sequence"/>
</dbReference>
<reference evidence="1 2" key="1">
    <citation type="journal article" date="2018" name="J. Invertebr. Pathol.">
        <title>New genotyping method for the causative agent of crayfish plague (Aphanomyces astaci) based on whole genome data.</title>
        <authorList>
            <person name="Minardi D."/>
            <person name="Studholme D.J."/>
            <person name="van der Giezen M."/>
            <person name="Pretto T."/>
            <person name="Oidtmann B."/>
        </authorList>
    </citation>
    <scope>NUCLEOTIDE SEQUENCE [LARGE SCALE GENOMIC DNA]</scope>
    <source>
        <strain evidence="1 2">KB13</strain>
    </source>
</reference>
<organism evidence="1 2">
    <name type="scientific">Aphanomyces astaci</name>
    <name type="common">Crayfish plague agent</name>
    <dbReference type="NCBI Taxonomy" id="112090"/>
    <lineage>
        <taxon>Eukaryota</taxon>
        <taxon>Sar</taxon>
        <taxon>Stramenopiles</taxon>
        <taxon>Oomycota</taxon>
        <taxon>Saprolegniomycetes</taxon>
        <taxon>Saprolegniales</taxon>
        <taxon>Verrucalvaceae</taxon>
        <taxon>Aphanomyces</taxon>
    </lineage>
</organism>
<sequence length="123" mass="14110">LDLINRHRQQQPTQQTKFYLHWVVRAADDLLAVEDLLFPLPPGVKATFYVNDGGTGDSSVQIYTGEFIAYKRGKPVLDEYINTSRFHEAKVGVMACGPPRLVQEAQWRSHNCCFDFHKEVFLL</sequence>
<dbReference type="Gene3D" id="3.40.50.80">
    <property type="entry name" value="Nucleotide-binding domain of ferredoxin-NADP reductase (FNR) module"/>
    <property type="match status" value="1"/>
</dbReference>
<protein>
    <recommendedName>
        <fullName evidence="3">Ferric reductase NAD binding domain-containing protein</fullName>
    </recommendedName>
</protein>
<dbReference type="AlphaFoldDB" id="A0A9X8H1T0"/>
<evidence type="ECO:0000313" key="2">
    <source>
        <dbReference type="Proteomes" id="UP000275652"/>
    </source>
</evidence>